<evidence type="ECO:0000256" key="8">
    <source>
        <dbReference type="ARBA" id="ARBA00022989"/>
    </source>
</evidence>
<dbReference type="InterPro" id="IPR006187">
    <property type="entry name" value="Claudin"/>
</dbReference>
<evidence type="ECO:0000256" key="11">
    <source>
        <dbReference type="SAM" id="Phobius"/>
    </source>
</evidence>
<dbReference type="KEGG" id="hgl:101715562"/>
<dbReference type="GeneID" id="101715562"/>
<evidence type="ECO:0000256" key="5">
    <source>
        <dbReference type="ARBA" id="ARBA00022475"/>
    </source>
</evidence>
<dbReference type="GO" id="GO:0005923">
    <property type="term" value="C:bicellular tight junction"/>
    <property type="evidence" value="ECO:0007669"/>
    <property type="project" value="UniProtKB-SubCell"/>
</dbReference>
<evidence type="ECO:0000256" key="2">
    <source>
        <dbReference type="ARBA" id="ARBA00004651"/>
    </source>
</evidence>
<evidence type="ECO:0000256" key="1">
    <source>
        <dbReference type="ARBA" id="ARBA00004435"/>
    </source>
</evidence>
<dbReference type="GO" id="GO:0005886">
    <property type="term" value="C:plasma membrane"/>
    <property type="evidence" value="ECO:0007669"/>
    <property type="project" value="UniProtKB-SubCell"/>
</dbReference>
<sequence length="530" mass="57320">MQHLGASFSTWETQVRTDPCFPARGAKPRTLLEESDTGCEEGRGYLAGSTGQAREKLSEPRPVEIRETAQQGRWVGWNPVAPSLSFPAHSHLSPTGQRQEPGEGRPLQGPGTVRARWPERVRCPLLPECQLEVAPPLSALPSRPSHAGWAWPLDPAPGWRFRLDPPRLWFRLGTASGGRGGPDSRRALVASGAGPAQEAKRAAGSRAQRRVPAWPRGAGCVGGAGGRCGAARRELGMRTPVVMTVGMVFTPCGLLLNLISTLAPGWRAAKGFLNKPVDAVLYQGLWDMCLEQSSRERQCGQQDEWGYFETHLVLVARGLMVTSLATTGLGLLLATLGVRCWQKEPHFALAGLSGVVLFVAGLFSLIPVSWYNHFLGDREVLPGPASPVTMQVSYSLVLGYLASCLLLLGGFSLALSFAPWCEERCHRCRKAPPNGPRRSSISTVYVDWPEPALTPAIKYYSDGQHRPPPAVRSASAKPRVGFPMPRPPPKAYTNPVDVLDGEQEKVAASHSASSCSTQPYHSSLPCDSDL</sequence>
<protein>
    <submittedName>
        <fullName evidence="13">Claudin-23</fullName>
    </submittedName>
</protein>
<evidence type="ECO:0000313" key="12">
    <source>
        <dbReference type="Proteomes" id="UP000694906"/>
    </source>
</evidence>
<comment type="similarity">
    <text evidence="3">Belongs to the claudin family.</text>
</comment>
<evidence type="ECO:0000313" key="13">
    <source>
        <dbReference type="RefSeq" id="XP_004867702.2"/>
    </source>
</evidence>
<evidence type="ECO:0000256" key="3">
    <source>
        <dbReference type="ARBA" id="ARBA00008295"/>
    </source>
</evidence>
<keyword evidence="6 11" id="KW-0812">Transmembrane</keyword>
<feature type="transmembrane region" description="Helical" evidence="11">
    <location>
        <begin position="314"/>
        <end position="335"/>
    </location>
</feature>
<dbReference type="Gene3D" id="1.20.140.150">
    <property type="match status" value="1"/>
</dbReference>
<dbReference type="GO" id="GO:0005198">
    <property type="term" value="F:structural molecule activity"/>
    <property type="evidence" value="ECO:0007669"/>
    <property type="project" value="InterPro"/>
</dbReference>
<organism evidence="12 13">
    <name type="scientific">Heterocephalus glaber</name>
    <name type="common">Naked mole rat</name>
    <dbReference type="NCBI Taxonomy" id="10181"/>
    <lineage>
        <taxon>Eukaryota</taxon>
        <taxon>Metazoa</taxon>
        <taxon>Chordata</taxon>
        <taxon>Craniata</taxon>
        <taxon>Vertebrata</taxon>
        <taxon>Euteleostomi</taxon>
        <taxon>Mammalia</taxon>
        <taxon>Eutheria</taxon>
        <taxon>Euarchontoglires</taxon>
        <taxon>Glires</taxon>
        <taxon>Rodentia</taxon>
        <taxon>Hystricomorpha</taxon>
        <taxon>Bathyergidae</taxon>
        <taxon>Heterocephalus</taxon>
    </lineage>
</organism>
<dbReference type="InterPro" id="IPR004031">
    <property type="entry name" value="PMP22/EMP/MP20/Claudin"/>
</dbReference>
<feature type="region of interest" description="Disordered" evidence="10">
    <location>
        <begin position="85"/>
        <end position="112"/>
    </location>
</feature>
<keyword evidence="8 11" id="KW-1133">Transmembrane helix</keyword>
<dbReference type="InterPro" id="IPR017974">
    <property type="entry name" value="Claudin_CS"/>
</dbReference>
<evidence type="ECO:0000256" key="4">
    <source>
        <dbReference type="ARBA" id="ARBA00022427"/>
    </source>
</evidence>
<reference evidence="13" key="1">
    <citation type="submission" date="2025-08" db="UniProtKB">
        <authorList>
            <consortium name="RefSeq"/>
        </authorList>
    </citation>
    <scope>IDENTIFICATION</scope>
</reference>
<evidence type="ECO:0000256" key="6">
    <source>
        <dbReference type="ARBA" id="ARBA00022692"/>
    </source>
</evidence>
<dbReference type="CTD" id="137075"/>
<dbReference type="Proteomes" id="UP000694906">
    <property type="component" value="Unplaced"/>
</dbReference>
<keyword evidence="12" id="KW-1185">Reference proteome</keyword>
<keyword evidence="4" id="KW-0796">Tight junction</keyword>
<gene>
    <name evidence="13" type="primary">Cldn23</name>
</gene>
<dbReference type="AlphaFoldDB" id="A0AAX6Q8X9"/>
<feature type="compositionally biased region" description="Polar residues" evidence="10">
    <location>
        <begin position="510"/>
        <end position="521"/>
    </location>
</feature>
<dbReference type="Pfam" id="PF00822">
    <property type="entry name" value="PMP22_Claudin"/>
    <property type="match status" value="1"/>
</dbReference>
<evidence type="ECO:0000256" key="9">
    <source>
        <dbReference type="ARBA" id="ARBA00023136"/>
    </source>
</evidence>
<evidence type="ECO:0000256" key="7">
    <source>
        <dbReference type="ARBA" id="ARBA00022949"/>
    </source>
</evidence>
<comment type="subcellular location">
    <subcellularLocation>
        <location evidence="1">Cell junction</location>
        <location evidence="1">Tight junction</location>
    </subcellularLocation>
    <subcellularLocation>
        <location evidence="2">Cell membrane</location>
        <topology evidence="2">Multi-pass membrane protein</topology>
    </subcellularLocation>
</comment>
<dbReference type="PRINTS" id="PR01077">
    <property type="entry name" value="CLAUDIN"/>
</dbReference>
<feature type="region of interest" description="Disordered" evidence="10">
    <location>
        <begin position="461"/>
        <end position="530"/>
    </location>
</feature>
<dbReference type="PROSITE" id="PS01346">
    <property type="entry name" value="CLAUDIN"/>
    <property type="match status" value="1"/>
</dbReference>
<proteinExistence type="inferred from homology"/>
<feature type="transmembrane region" description="Helical" evidence="11">
    <location>
        <begin position="347"/>
        <end position="372"/>
    </location>
</feature>
<name>A0AAX6Q8X9_HETGA</name>
<feature type="transmembrane region" description="Helical" evidence="11">
    <location>
        <begin position="392"/>
        <end position="420"/>
    </location>
</feature>
<keyword evidence="7" id="KW-0965">Cell junction</keyword>
<dbReference type="PANTHER" id="PTHR12002">
    <property type="entry name" value="CLAUDIN"/>
    <property type="match status" value="1"/>
</dbReference>
<feature type="transmembrane region" description="Helical" evidence="11">
    <location>
        <begin position="241"/>
        <end position="263"/>
    </location>
</feature>
<keyword evidence="9 11" id="KW-0472">Membrane</keyword>
<dbReference type="RefSeq" id="XP_004867702.2">
    <property type="nucleotide sequence ID" value="XM_004867645.3"/>
</dbReference>
<keyword evidence="5" id="KW-1003">Cell membrane</keyword>
<evidence type="ECO:0000256" key="10">
    <source>
        <dbReference type="SAM" id="MobiDB-lite"/>
    </source>
</evidence>
<accession>A0AAX6Q8X9</accession>